<keyword evidence="2" id="KW-0808">Transferase</keyword>
<dbReference type="InterPro" id="IPR029044">
    <property type="entry name" value="Nucleotide-diphossugar_trans"/>
</dbReference>
<evidence type="ECO:0000256" key="1">
    <source>
        <dbReference type="SAM" id="MobiDB-lite"/>
    </source>
</evidence>
<accession>A0A7V2B1I9</accession>
<dbReference type="GO" id="GO:0050504">
    <property type="term" value="F:mannosyl-3-phosphoglycerate synthase activity"/>
    <property type="evidence" value="ECO:0007669"/>
    <property type="project" value="UniProtKB-EC"/>
</dbReference>
<dbReference type="GO" id="GO:0005737">
    <property type="term" value="C:cytoplasm"/>
    <property type="evidence" value="ECO:0007669"/>
    <property type="project" value="InterPro"/>
</dbReference>
<evidence type="ECO:0000313" key="2">
    <source>
        <dbReference type="EMBL" id="HER96520.1"/>
    </source>
</evidence>
<protein>
    <submittedName>
        <fullName evidence="2">Mannosyl-3-phosphoglycerate synthase</fullName>
        <ecNumber evidence="2">2.4.1.217</ecNumber>
    </submittedName>
</protein>
<gene>
    <name evidence="2" type="ORF">ENO59_08400</name>
</gene>
<feature type="region of interest" description="Disordered" evidence="1">
    <location>
        <begin position="404"/>
        <end position="429"/>
    </location>
</feature>
<dbReference type="Pfam" id="PF09488">
    <property type="entry name" value="Osmo_MPGsynth"/>
    <property type="match status" value="1"/>
</dbReference>
<organism evidence="2">
    <name type="scientific">Rhodothermus marinus</name>
    <name type="common">Rhodothermus obamensis</name>
    <dbReference type="NCBI Taxonomy" id="29549"/>
    <lineage>
        <taxon>Bacteria</taxon>
        <taxon>Pseudomonadati</taxon>
        <taxon>Rhodothermota</taxon>
        <taxon>Rhodothermia</taxon>
        <taxon>Rhodothermales</taxon>
        <taxon>Rhodothermaceae</taxon>
        <taxon>Rhodothermus</taxon>
    </lineage>
</organism>
<dbReference type="EMBL" id="DSGB01000006">
    <property type="protein sequence ID" value="HER96520.1"/>
    <property type="molecule type" value="Genomic_DNA"/>
</dbReference>
<dbReference type="Gene3D" id="3.90.550.10">
    <property type="entry name" value="Spore Coat Polysaccharide Biosynthesis Protein SpsA, Chain A"/>
    <property type="match status" value="1"/>
</dbReference>
<reference evidence="2" key="1">
    <citation type="journal article" date="2020" name="mSystems">
        <title>Genome- and Community-Level Interaction Insights into Carbon Utilization and Element Cycling Functions of Hydrothermarchaeota in Hydrothermal Sediment.</title>
        <authorList>
            <person name="Zhou Z."/>
            <person name="Liu Y."/>
            <person name="Xu W."/>
            <person name="Pan J."/>
            <person name="Luo Z.H."/>
            <person name="Li M."/>
        </authorList>
    </citation>
    <scope>NUCLEOTIDE SEQUENCE [LARGE SCALE GENOMIC DNA]</scope>
    <source>
        <strain evidence="2">SpSt-143</strain>
    </source>
</reference>
<proteinExistence type="predicted"/>
<keyword evidence="2" id="KW-0328">Glycosyltransferase</keyword>
<dbReference type="InterPro" id="IPR012812">
    <property type="entry name" value="Osmo_MPG_synth"/>
</dbReference>
<feature type="compositionally biased region" description="Polar residues" evidence="1">
    <location>
        <begin position="419"/>
        <end position="429"/>
    </location>
</feature>
<comment type="caution">
    <text evidence="2">The sequence shown here is derived from an EMBL/GenBank/DDBJ whole genome shotgun (WGS) entry which is preliminary data.</text>
</comment>
<dbReference type="NCBIfam" id="TIGR02460">
    <property type="entry name" value="osmo_MPGsynth"/>
    <property type="match status" value="1"/>
</dbReference>
<sequence>MRIEIPREAERFGANHIFGVQKVYELDSGLRQDAPAAENSVIQNLPYETLYEIERDMAVVVPIRDERLKLLEGVLFGIPHQCTVIVVSNSRRAPVDRFKMERDAIETWSRFTQKRLLLIHQKDPFLARALAEAGYPYILDETERIADGKAEGMIAATLLARLLGKRYIGFIDADNYFPGAVYEYVHEYAAGFALSNSPYTMVRIVWHSKPKVVQSQLFFAKYGRTSVVTNRFLNQLISYYTGFETEVVRTGNAGEHAMTIELAMLLDYATGYAIEPYHYIDLLEKYGGVIESAHPEVMQHQVNLFQIESRNPHLHESKGEAHIDEMIFAALQVIYHSRICPEPIKREVLRELYRRGILAKGEEPPSPRIYPSLLHVDLEAFLNALWRAPYAEQLDALIQRPSHRRHLPQPPMASAEGDGSSTIASPHED</sequence>
<dbReference type="GO" id="GO:0051479">
    <property type="term" value="P:mannosylglycerate biosynthetic process"/>
    <property type="evidence" value="ECO:0007669"/>
    <property type="project" value="InterPro"/>
</dbReference>
<dbReference type="AlphaFoldDB" id="A0A7V2B1I9"/>
<name>A0A7V2B1I9_RHOMR</name>
<dbReference type="EC" id="2.4.1.217" evidence="2"/>